<dbReference type="PROSITE" id="PS51725">
    <property type="entry name" value="ABM"/>
    <property type="match status" value="1"/>
</dbReference>
<dbReference type="EMBL" id="JAALLT010000004">
    <property type="protein sequence ID" value="NGP77833.1"/>
    <property type="molecule type" value="Genomic_DNA"/>
</dbReference>
<keyword evidence="2" id="KW-0503">Monooxygenase</keyword>
<dbReference type="Gene3D" id="3.30.70.100">
    <property type="match status" value="1"/>
</dbReference>
<evidence type="ECO:0000259" key="1">
    <source>
        <dbReference type="PROSITE" id="PS51725"/>
    </source>
</evidence>
<keyword evidence="3" id="KW-1185">Reference proteome</keyword>
<dbReference type="InterPro" id="IPR007138">
    <property type="entry name" value="ABM_dom"/>
</dbReference>
<dbReference type="InterPro" id="IPR011008">
    <property type="entry name" value="Dimeric_a/b-barrel"/>
</dbReference>
<dbReference type="GO" id="GO:0004497">
    <property type="term" value="F:monooxygenase activity"/>
    <property type="evidence" value="ECO:0007669"/>
    <property type="project" value="UniProtKB-KW"/>
</dbReference>
<evidence type="ECO:0000313" key="3">
    <source>
        <dbReference type="Proteomes" id="UP000473278"/>
    </source>
</evidence>
<protein>
    <submittedName>
        <fullName evidence="2">Antibiotic biosynthesis monooxygenase</fullName>
    </submittedName>
</protein>
<dbReference type="Pfam" id="PF03992">
    <property type="entry name" value="ABM"/>
    <property type="match status" value="2"/>
</dbReference>
<dbReference type="AlphaFoldDB" id="A0A6M1TCH6"/>
<dbReference type="RefSeq" id="WP_165143529.1">
    <property type="nucleotide sequence ID" value="NZ_JAALLT010000004.1"/>
</dbReference>
<sequence length="251" mass="28931">MLVRLLETTLIPGKLEEFESVYLQNIIPVLRETPGCIFAGLLQNISTPNQVVSLTMWKNSNQIDAYVKSGAFEKNTGLVRPYMKGSSEWKIQLSKEHKLNYEPINNEPTIRSYRAKLEPDSVADQMTFTRKYLRILSLSLISGKKEEFNRIYYNDIQPELAKVPGCHYAFIIDNSENENEVLSFTIWNNLEAVERYEKKGTFRGLLQKVQHTLAELYQWKMSLENQASGTVSVSNRDIDISKFTLVFATKF</sequence>
<comment type="caution">
    <text evidence="2">The sequence shown here is derived from an EMBL/GenBank/DDBJ whole genome shotgun (WGS) entry which is preliminary data.</text>
</comment>
<feature type="domain" description="ABM" evidence="1">
    <location>
        <begin position="2"/>
        <end position="91"/>
    </location>
</feature>
<name>A0A6M1TCH6_9BACT</name>
<proteinExistence type="predicted"/>
<reference evidence="2 3" key="1">
    <citation type="submission" date="2020-02" db="EMBL/GenBank/DDBJ databases">
        <title>Balneolaceae bacterium YR4-1, complete genome.</title>
        <authorList>
            <person name="Li Y."/>
            <person name="Wu S."/>
        </authorList>
    </citation>
    <scope>NUCLEOTIDE SEQUENCE [LARGE SCALE GENOMIC DNA]</scope>
    <source>
        <strain evidence="2 3">YR4-1</strain>
    </source>
</reference>
<organism evidence="2 3">
    <name type="scientific">Halalkalibaculum roseum</name>
    <dbReference type="NCBI Taxonomy" id="2709311"/>
    <lineage>
        <taxon>Bacteria</taxon>
        <taxon>Pseudomonadati</taxon>
        <taxon>Balneolota</taxon>
        <taxon>Balneolia</taxon>
        <taxon>Balneolales</taxon>
        <taxon>Balneolaceae</taxon>
        <taxon>Halalkalibaculum</taxon>
    </lineage>
</organism>
<accession>A0A6M1TCH6</accession>
<keyword evidence="2" id="KW-0560">Oxidoreductase</keyword>
<dbReference type="SUPFAM" id="SSF54909">
    <property type="entry name" value="Dimeric alpha+beta barrel"/>
    <property type="match status" value="2"/>
</dbReference>
<gene>
    <name evidence="2" type="ORF">G3570_14390</name>
</gene>
<evidence type="ECO:0000313" key="2">
    <source>
        <dbReference type="EMBL" id="NGP77833.1"/>
    </source>
</evidence>
<dbReference type="Proteomes" id="UP000473278">
    <property type="component" value="Unassembled WGS sequence"/>
</dbReference>